<feature type="transmembrane region" description="Helical" evidence="7">
    <location>
        <begin position="213"/>
        <end position="231"/>
    </location>
</feature>
<feature type="transmembrane region" description="Helical" evidence="7">
    <location>
        <begin position="289"/>
        <end position="313"/>
    </location>
</feature>
<gene>
    <name evidence="8" type="ORF">PRZ48_008210</name>
</gene>
<evidence type="ECO:0000256" key="2">
    <source>
        <dbReference type="ARBA" id="ARBA00022448"/>
    </source>
</evidence>
<comment type="subcellular location">
    <subcellularLocation>
        <location evidence="1">Membrane</location>
        <topology evidence="1">Multi-pass membrane protein</topology>
    </subcellularLocation>
</comment>
<evidence type="ECO:0000256" key="4">
    <source>
        <dbReference type="ARBA" id="ARBA00022989"/>
    </source>
</evidence>
<organism evidence="8 9">
    <name type="scientific">Zasmidium cellare</name>
    <name type="common">Wine cellar mold</name>
    <name type="synonym">Racodium cellare</name>
    <dbReference type="NCBI Taxonomy" id="395010"/>
    <lineage>
        <taxon>Eukaryota</taxon>
        <taxon>Fungi</taxon>
        <taxon>Dikarya</taxon>
        <taxon>Ascomycota</taxon>
        <taxon>Pezizomycotina</taxon>
        <taxon>Dothideomycetes</taxon>
        <taxon>Dothideomycetidae</taxon>
        <taxon>Mycosphaerellales</taxon>
        <taxon>Mycosphaerellaceae</taxon>
        <taxon>Zasmidium</taxon>
    </lineage>
</organism>
<dbReference type="EMBL" id="JAXOVC010000006">
    <property type="protein sequence ID" value="KAK4500024.1"/>
    <property type="molecule type" value="Genomic_DNA"/>
</dbReference>
<dbReference type="InterPro" id="IPR036259">
    <property type="entry name" value="MFS_trans_sf"/>
</dbReference>
<dbReference type="PANTHER" id="PTHR23501">
    <property type="entry name" value="MAJOR FACILITATOR SUPERFAMILY"/>
    <property type="match status" value="1"/>
</dbReference>
<feature type="transmembrane region" description="Helical" evidence="7">
    <location>
        <begin position="184"/>
        <end position="201"/>
    </location>
</feature>
<keyword evidence="3 7" id="KW-0812">Transmembrane</keyword>
<feature type="transmembrane region" description="Helical" evidence="7">
    <location>
        <begin position="325"/>
        <end position="347"/>
    </location>
</feature>
<protein>
    <recommendedName>
        <fullName evidence="10">Siderophore iron transporter mirB</fullName>
    </recommendedName>
</protein>
<keyword evidence="9" id="KW-1185">Reference proteome</keyword>
<keyword evidence="2" id="KW-0813">Transport</keyword>
<evidence type="ECO:0008006" key="10">
    <source>
        <dbReference type="Google" id="ProtNLM"/>
    </source>
</evidence>
<dbReference type="PANTHER" id="PTHR23501:SF107">
    <property type="entry name" value="TRANSPORTER, PUTATIVE (AFU_ORTHOLOGUE AFUA_7G04730)-RELATED"/>
    <property type="match status" value="1"/>
</dbReference>
<keyword evidence="5 7" id="KW-0472">Membrane</keyword>
<dbReference type="Proteomes" id="UP001305779">
    <property type="component" value="Unassembled WGS sequence"/>
</dbReference>
<feature type="transmembrane region" description="Helical" evidence="7">
    <location>
        <begin position="243"/>
        <end position="268"/>
    </location>
</feature>
<feature type="transmembrane region" description="Helical" evidence="7">
    <location>
        <begin position="82"/>
        <end position="99"/>
    </location>
</feature>
<feature type="transmembrane region" description="Helical" evidence="7">
    <location>
        <begin position="435"/>
        <end position="452"/>
    </location>
</feature>
<evidence type="ECO:0000256" key="5">
    <source>
        <dbReference type="ARBA" id="ARBA00023136"/>
    </source>
</evidence>
<evidence type="ECO:0000313" key="9">
    <source>
        <dbReference type="Proteomes" id="UP001305779"/>
    </source>
</evidence>
<feature type="compositionally biased region" description="Basic and acidic residues" evidence="6">
    <location>
        <begin position="38"/>
        <end position="52"/>
    </location>
</feature>
<feature type="transmembrane region" description="Helical" evidence="7">
    <location>
        <begin position="155"/>
        <end position="178"/>
    </location>
</feature>
<name>A0ABR0EF69_ZASCE</name>
<dbReference type="InterPro" id="IPR010573">
    <property type="entry name" value="MFS_Str1/Tri12-like"/>
</dbReference>
<dbReference type="Gene3D" id="1.20.1250.20">
    <property type="entry name" value="MFS general substrate transporter like domains"/>
    <property type="match status" value="2"/>
</dbReference>
<evidence type="ECO:0000256" key="6">
    <source>
        <dbReference type="SAM" id="MobiDB-lite"/>
    </source>
</evidence>
<proteinExistence type="predicted"/>
<reference evidence="8 9" key="1">
    <citation type="journal article" date="2023" name="G3 (Bethesda)">
        <title>A chromosome-level genome assembly of Zasmidium syzygii isolated from banana leaves.</title>
        <authorList>
            <person name="van Westerhoven A.C."/>
            <person name="Mehrabi R."/>
            <person name="Talebi R."/>
            <person name="Steentjes M.B.F."/>
            <person name="Corcolon B."/>
            <person name="Chong P.A."/>
            <person name="Kema G.H.J."/>
            <person name="Seidl M.F."/>
        </authorList>
    </citation>
    <scope>NUCLEOTIDE SEQUENCE [LARGE SCALE GENOMIC DNA]</scope>
    <source>
        <strain evidence="8 9">P124</strain>
    </source>
</reference>
<evidence type="ECO:0000313" key="8">
    <source>
        <dbReference type="EMBL" id="KAK4500024.1"/>
    </source>
</evidence>
<feature type="region of interest" description="Disordered" evidence="6">
    <location>
        <begin position="1"/>
        <end position="66"/>
    </location>
</feature>
<evidence type="ECO:0000256" key="3">
    <source>
        <dbReference type="ARBA" id="ARBA00022692"/>
    </source>
</evidence>
<feature type="transmembrane region" description="Helical" evidence="7">
    <location>
        <begin position="572"/>
        <end position="591"/>
    </location>
</feature>
<feature type="transmembrane region" description="Helical" evidence="7">
    <location>
        <begin position="409"/>
        <end position="428"/>
    </location>
</feature>
<feature type="transmembrane region" description="Helical" evidence="7">
    <location>
        <begin position="458"/>
        <end position="484"/>
    </location>
</feature>
<keyword evidence="4 7" id="KW-1133">Transmembrane helix</keyword>
<dbReference type="Pfam" id="PF06609">
    <property type="entry name" value="TRI12"/>
    <property type="match status" value="1"/>
</dbReference>
<feature type="transmembrane region" description="Helical" evidence="7">
    <location>
        <begin position="496"/>
        <end position="519"/>
    </location>
</feature>
<comment type="caution">
    <text evidence="8">The sequence shown here is derived from an EMBL/GenBank/DDBJ whole genome shotgun (WGS) entry which is preliminary data.</text>
</comment>
<accession>A0ABR0EF69</accession>
<feature type="transmembrane region" description="Helical" evidence="7">
    <location>
        <begin position="367"/>
        <end position="389"/>
    </location>
</feature>
<evidence type="ECO:0000256" key="1">
    <source>
        <dbReference type="ARBA" id="ARBA00004141"/>
    </source>
</evidence>
<dbReference type="SUPFAM" id="SSF103473">
    <property type="entry name" value="MFS general substrate transporter"/>
    <property type="match status" value="2"/>
</dbReference>
<evidence type="ECO:0000256" key="7">
    <source>
        <dbReference type="SAM" id="Phobius"/>
    </source>
</evidence>
<sequence length="607" mass="67376">MADKRPTFVRTTTDIDEQDRATASSSSPTHRKMSTTLEHGKGTYELGTKEVRDGDDEGSPVPLEEENKPEGIRLIEAITQIWNWKWMYSLFGLIWLIYFTDSLQQQANYSWTPYVTSSFELHGLTGTVSIVSSMVSGVIRFPLAKFIDVIGRPSGFAIMLFLATISLVMMAACNNIATYMAAQTFYWTGLNGMMYVMNMFINDTTTLRNRAFVLALTSTPFICNSFAGPAVAQRFLDNSTWRWGYGAFAIITPIMATPFGTLLSILIRKAKKTGTFVKPKSGRNLMQSIWHYAIEFDVVGQILIAGGSSMFLLPFSLAAYALHGWGSPTIICLIVFGVITIALFVVWEKSFAPKTVFPFHLLTNKSLMCTALIDANLFLAQNVYTPYFLSYLQVVFQLDVTNSGIISNIYNLTSCSWGPILGLIFRYTDRYKWSLWFSVPGEILFVGLQIYFRSPSRPLGYLIMCQVFHSIFTASLIVGAGIALQASVPHEHLAVSIALQGFITACGSSIGQAISGAMWTQLLLPRLTSALPEALKAQAPTIFASLETQLSYAWGSPEREAIVQAYGETYKLMLISGTCLLAPTLIWVWGVRDAKLSEHRNLKGTLI</sequence>
<feature type="transmembrane region" description="Helical" evidence="7">
    <location>
        <begin position="119"/>
        <end position="143"/>
    </location>
</feature>